<name>A0AA40G111_9HYME</name>
<keyword evidence="5 6" id="KW-0472">Membrane</keyword>
<dbReference type="PANTHER" id="PTHR16296:SF2">
    <property type="entry name" value="TRANSMEMBRANE PROTEIN 126A"/>
    <property type="match status" value="1"/>
</dbReference>
<keyword evidence="4" id="KW-0496">Mitochondrion</keyword>
<evidence type="ECO:0000256" key="1">
    <source>
        <dbReference type="ARBA" id="ARBA00004225"/>
    </source>
</evidence>
<dbReference type="AlphaFoldDB" id="A0AA40G111"/>
<keyword evidence="2 6" id="KW-0812">Transmembrane</keyword>
<evidence type="ECO:0000313" key="8">
    <source>
        <dbReference type="Proteomes" id="UP001177670"/>
    </source>
</evidence>
<evidence type="ECO:0000256" key="2">
    <source>
        <dbReference type="ARBA" id="ARBA00022692"/>
    </source>
</evidence>
<feature type="transmembrane region" description="Helical" evidence="6">
    <location>
        <begin position="162"/>
        <end position="181"/>
    </location>
</feature>
<dbReference type="InterPro" id="IPR009801">
    <property type="entry name" value="TMEM126"/>
</dbReference>
<organism evidence="7 8">
    <name type="scientific">Melipona bicolor</name>
    <dbReference type="NCBI Taxonomy" id="60889"/>
    <lineage>
        <taxon>Eukaryota</taxon>
        <taxon>Metazoa</taxon>
        <taxon>Ecdysozoa</taxon>
        <taxon>Arthropoda</taxon>
        <taxon>Hexapoda</taxon>
        <taxon>Insecta</taxon>
        <taxon>Pterygota</taxon>
        <taxon>Neoptera</taxon>
        <taxon>Endopterygota</taxon>
        <taxon>Hymenoptera</taxon>
        <taxon>Apocrita</taxon>
        <taxon>Aculeata</taxon>
        <taxon>Apoidea</taxon>
        <taxon>Anthophila</taxon>
        <taxon>Apidae</taxon>
        <taxon>Melipona</taxon>
    </lineage>
</organism>
<dbReference type="PANTHER" id="PTHR16296">
    <property type="entry name" value="UNCHARACTERIZED HYPOTHALAMUS PROTEIN HT007"/>
    <property type="match status" value="1"/>
</dbReference>
<dbReference type="EMBL" id="JAHYIQ010000009">
    <property type="protein sequence ID" value="KAK1128993.1"/>
    <property type="molecule type" value="Genomic_DNA"/>
</dbReference>
<comment type="subcellular location">
    <subcellularLocation>
        <location evidence="1">Mitochondrion membrane</location>
        <topology evidence="1">Multi-pass membrane protein</topology>
    </subcellularLocation>
</comment>
<dbReference type="Pfam" id="PF23408">
    <property type="entry name" value="TMEM126_like"/>
    <property type="match status" value="1"/>
</dbReference>
<evidence type="ECO:0000256" key="3">
    <source>
        <dbReference type="ARBA" id="ARBA00022989"/>
    </source>
</evidence>
<evidence type="ECO:0000256" key="5">
    <source>
        <dbReference type="ARBA" id="ARBA00023136"/>
    </source>
</evidence>
<comment type="caution">
    <text evidence="7">The sequence shown here is derived from an EMBL/GenBank/DDBJ whole genome shotgun (WGS) entry which is preliminary data.</text>
</comment>
<dbReference type="GO" id="GO:0032981">
    <property type="term" value="P:mitochondrial respiratory chain complex I assembly"/>
    <property type="evidence" value="ECO:0007669"/>
    <property type="project" value="TreeGrafter"/>
</dbReference>
<evidence type="ECO:0000313" key="7">
    <source>
        <dbReference type="EMBL" id="KAK1128993.1"/>
    </source>
</evidence>
<accession>A0AA40G111</accession>
<dbReference type="Proteomes" id="UP001177670">
    <property type="component" value="Unassembled WGS sequence"/>
</dbReference>
<protein>
    <submittedName>
        <fullName evidence="7">Uncharacterized protein</fullName>
    </submittedName>
</protein>
<proteinExistence type="predicted"/>
<dbReference type="InterPro" id="IPR057591">
    <property type="entry name" value="TMEM126-like"/>
</dbReference>
<evidence type="ECO:0000256" key="4">
    <source>
        <dbReference type="ARBA" id="ARBA00023128"/>
    </source>
</evidence>
<reference evidence="7" key="1">
    <citation type="submission" date="2021-10" db="EMBL/GenBank/DDBJ databases">
        <title>Melipona bicolor Genome sequencing and assembly.</title>
        <authorList>
            <person name="Araujo N.S."/>
            <person name="Arias M.C."/>
        </authorList>
    </citation>
    <scope>NUCLEOTIDE SEQUENCE</scope>
    <source>
        <strain evidence="7">USP_2M_L1-L4_2017</strain>
        <tissue evidence="7">Whole body</tissue>
    </source>
</reference>
<feature type="transmembrane region" description="Helical" evidence="6">
    <location>
        <begin position="119"/>
        <end position="141"/>
    </location>
</feature>
<feature type="transmembrane region" description="Helical" evidence="6">
    <location>
        <begin position="35"/>
        <end position="56"/>
    </location>
</feature>
<sequence>MIRFKQEYYESDGDIVASRKKLITNWEPKREVWPLRYGTALTAGLAAINGMVLNSIFRRKLKLRYNGLKFSMIFLSTGSAILAYVSHETYVTEQIVLFQQKCLSCLQLKAIAIQQANSLLYALISVPAVNLAIAGTIGYRIPHIFEIKEVWKLFWSVLRPEGRTLLTLFLCNMFVAGIVTYSEYTSMEKVTDIVFKIQNYLENEKAENRLETIIS</sequence>
<dbReference type="GO" id="GO:0031966">
    <property type="term" value="C:mitochondrial membrane"/>
    <property type="evidence" value="ECO:0007669"/>
    <property type="project" value="UniProtKB-SubCell"/>
</dbReference>
<gene>
    <name evidence="7" type="ORF">K0M31_020128</name>
</gene>
<evidence type="ECO:0000256" key="6">
    <source>
        <dbReference type="SAM" id="Phobius"/>
    </source>
</evidence>
<keyword evidence="3 6" id="KW-1133">Transmembrane helix</keyword>
<keyword evidence="8" id="KW-1185">Reference proteome</keyword>